<dbReference type="OrthoDB" id="2237115at2"/>
<protein>
    <recommendedName>
        <fullName evidence="3">PcfK-like protein</fullName>
    </recommendedName>
</protein>
<name>A0A1E8GNI0_9LACT</name>
<sequence>MEIIEIQTDKNISNKDKALKKMLKEVEHTSYEPIHTIHNWLCDQDDEELFISILKSGKTISNAFNYAGSKSREQAFEGCAMVEHDQVFEWVREYYLSDATAVARVTLSDPGERARRNLEKQNKKLKNAAVIKTKKKKNDIDPNQTTIFDFM</sequence>
<proteinExistence type="predicted"/>
<evidence type="ECO:0008006" key="3">
    <source>
        <dbReference type="Google" id="ProtNLM"/>
    </source>
</evidence>
<dbReference type="RefSeq" id="WP_070792073.1">
    <property type="nucleotide sequence ID" value="NZ_MKIR01000012.1"/>
</dbReference>
<dbReference type="STRING" id="1859473.BG261_02965"/>
<keyword evidence="2" id="KW-1185">Reference proteome</keyword>
<accession>A0A1E8GNI0</accession>
<organism evidence="1 2">
    <name type="scientific">Floricoccus tropicus</name>
    <dbReference type="NCBI Taxonomy" id="1859473"/>
    <lineage>
        <taxon>Bacteria</taxon>
        <taxon>Bacillati</taxon>
        <taxon>Bacillota</taxon>
        <taxon>Bacilli</taxon>
        <taxon>Lactobacillales</taxon>
        <taxon>Streptococcaceae</taxon>
        <taxon>Floricoccus</taxon>
    </lineage>
</organism>
<comment type="caution">
    <text evidence="1">The sequence shown here is derived from an EMBL/GenBank/DDBJ whole genome shotgun (WGS) entry which is preliminary data.</text>
</comment>
<dbReference type="InterPro" id="IPR025624">
    <property type="entry name" value="PcfK"/>
</dbReference>
<dbReference type="AlphaFoldDB" id="A0A1E8GNI0"/>
<evidence type="ECO:0000313" key="2">
    <source>
        <dbReference type="Proteomes" id="UP000178622"/>
    </source>
</evidence>
<dbReference type="EMBL" id="MKIR01000012">
    <property type="protein sequence ID" value="OFI49556.1"/>
    <property type="molecule type" value="Genomic_DNA"/>
</dbReference>
<dbReference type="Proteomes" id="UP000178622">
    <property type="component" value="Unassembled WGS sequence"/>
</dbReference>
<evidence type="ECO:0000313" key="1">
    <source>
        <dbReference type="EMBL" id="OFI49556.1"/>
    </source>
</evidence>
<dbReference type="Pfam" id="PF14058">
    <property type="entry name" value="PcfK"/>
    <property type="match status" value="1"/>
</dbReference>
<gene>
    <name evidence="1" type="ORF">BG261_02965</name>
</gene>
<reference evidence="2" key="1">
    <citation type="submission" date="2016-09" db="EMBL/GenBank/DDBJ databases">
        <title>Draft genome sequence of a novel species of the family Streptococcaceae isolated from flowers.</title>
        <authorList>
            <person name="Chuah L.-O."/>
            <person name="Yap K.-P."/>
            <person name="Thong K.L."/>
            <person name="Liong M.T."/>
            <person name="Ahmad R."/>
            <person name="Rusul G."/>
        </authorList>
    </citation>
    <scope>NUCLEOTIDE SEQUENCE [LARGE SCALE GENOMIC DNA]</scope>
    <source>
        <strain evidence="2">DF1</strain>
    </source>
</reference>